<evidence type="ECO:0008006" key="4">
    <source>
        <dbReference type="Google" id="ProtNLM"/>
    </source>
</evidence>
<keyword evidence="3" id="KW-1185">Reference proteome</keyword>
<name>A0A377PW03_9HELI</name>
<evidence type="ECO:0000256" key="1">
    <source>
        <dbReference type="SAM" id="MobiDB-lite"/>
    </source>
</evidence>
<dbReference type="EMBL" id="UGJE01000002">
    <property type="protein sequence ID" value="STQ86747.1"/>
    <property type="molecule type" value="Genomic_DNA"/>
</dbReference>
<dbReference type="Proteomes" id="UP000255139">
    <property type="component" value="Unassembled WGS sequence"/>
</dbReference>
<dbReference type="AlphaFoldDB" id="A0A377PW03"/>
<organism evidence="2 3">
    <name type="scientific">Helicobacter muridarum</name>
    <dbReference type="NCBI Taxonomy" id="216"/>
    <lineage>
        <taxon>Bacteria</taxon>
        <taxon>Pseudomonadati</taxon>
        <taxon>Campylobacterota</taxon>
        <taxon>Epsilonproteobacteria</taxon>
        <taxon>Campylobacterales</taxon>
        <taxon>Helicobacteraceae</taxon>
        <taxon>Helicobacter</taxon>
    </lineage>
</organism>
<evidence type="ECO:0000313" key="3">
    <source>
        <dbReference type="Proteomes" id="UP000255139"/>
    </source>
</evidence>
<feature type="region of interest" description="Disordered" evidence="1">
    <location>
        <begin position="1"/>
        <end position="38"/>
    </location>
</feature>
<accession>A0A377PW03</accession>
<reference evidence="2 3" key="1">
    <citation type="submission" date="2018-06" db="EMBL/GenBank/DDBJ databases">
        <authorList>
            <consortium name="Pathogen Informatics"/>
            <person name="Doyle S."/>
        </authorList>
    </citation>
    <scope>NUCLEOTIDE SEQUENCE [LARGE SCALE GENOMIC DNA]</scope>
    <source>
        <strain evidence="2 3">NCTC12714</strain>
    </source>
</reference>
<proteinExistence type="predicted"/>
<gene>
    <name evidence="2" type="ORF">NCTC12714_01558</name>
</gene>
<dbReference type="RefSeq" id="WP_233708905.1">
    <property type="nucleotide sequence ID" value="NZ_FZML01000035.1"/>
</dbReference>
<sequence length="113" mass="13063">MQDKKTKATRLDSKMFRSAQHDKESAEHDLVDKAQDKTDKKSDNLIKKTCKELGLTYRELGEKIGLTEASIKRLASSDEINLQVEKSLQMLLKINELESELQDFRTIKRLLLK</sequence>
<evidence type="ECO:0000313" key="2">
    <source>
        <dbReference type="EMBL" id="STQ86747.1"/>
    </source>
</evidence>
<protein>
    <recommendedName>
        <fullName evidence="4">XRE family transcriptional regulator</fullName>
    </recommendedName>
</protein>